<dbReference type="PANTHER" id="PTHR21860">
    <property type="entry name" value="TRANSCRIPTION INITIATION FACTOR IIIC TFIIIC , POLYPEPTIDE 6-RELATED"/>
    <property type="match status" value="1"/>
</dbReference>
<dbReference type="Gene3D" id="2.60.40.4370">
    <property type="match status" value="1"/>
</dbReference>
<dbReference type="GO" id="GO:0006383">
    <property type="term" value="P:transcription by RNA polymerase III"/>
    <property type="evidence" value="ECO:0007669"/>
    <property type="project" value="InterPro"/>
</dbReference>
<feature type="domain" description="Transcription factor TFIIIC triple barrel" evidence="2">
    <location>
        <begin position="6"/>
        <end position="102"/>
    </location>
</feature>
<organism evidence="3 4">
    <name type="scientific">Ignelater luminosus</name>
    <name type="common">Cucubano</name>
    <name type="synonym">Pyrophorus luminosus</name>
    <dbReference type="NCBI Taxonomy" id="2038154"/>
    <lineage>
        <taxon>Eukaryota</taxon>
        <taxon>Metazoa</taxon>
        <taxon>Ecdysozoa</taxon>
        <taxon>Arthropoda</taxon>
        <taxon>Hexapoda</taxon>
        <taxon>Insecta</taxon>
        <taxon>Pterygota</taxon>
        <taxon>Neoptera</taxon>
        <taxon>Endopterygota</taxon>
        <taxon>Coleoptera</taxon>
        <taxon>Polyphaga</taxon>
        <taxon>Elateriformia</taxon>
        <taxon>Elateroidea</taxon>
        <taxon>Elateridae</taxon>
        <taxon>Agrypninae</taxon>
        <taxon>Pyrophorini</taxon>
        <taxon>Ignelater</taxon>
    </lineage>
</organism>
<protein>
    <recommendedName>
        <fullName evidence="2">Transcription factor TFIIIC triple barrel domain-containing protein</fullName>
    </recommendedName>
</protein>
<reference evidence="3" key="1">
    <citation type="submission" date="2019-08" db="EMBL/GenBank/DDBJ databases">
        <title>The genome of the North American firefly Photinus pyralis.</title>
        <authorList>
            <consortium name="Photinus pyralis genome working group"/>
            <person name="Fallon T.R."/>
            <person name="Sander Lower S.E."/>
            <person name="Weng J.-K."/>
        </authorList>
    </citation>
    <scope>NUCLEOTIDE SEQUENCE</scope>
    <source>
        <strain evidence="3">TRF0915ILg1</strain>
        <tissue evidence="3">Whole body</tissue>
    </source>
</reference>
<evidence type="ECO:0000313" key="4">
    <source>
        <dbReference type="Proteomes" id="UP000801492"/>
    </source>
</evidence>
<dbReference type="OrthoDB" id="1877767at2759"/>
<feature type="compositionally biased region" description="Acidic residues" evidence="1">
    <location>
        <begin position="397"/>
        <end position="425"/>
    </location>
</feature>
<dbReference type="PANTHER" id="PTHR21860:SF2">
    <property type="entry name" value="GENERAL TRANSCRIPTION FACTOR 3C POLYPEPTIDE 6"/>
    <property type="match status" value="1"/>
</dbReference>
<evidence type="ECO:0000256" key="1">
    <source>
        <dbReference type="SAM" id="MobiDB-lite"/>
    </source>
</evidence>
<sequence length="441" mass="51383">MTQEYEEQDVYVLLDFQGKDSSRLLKQPNIYFRMLNLNESKPVVEIGEDIYEGTYDDAVGTNVYFEECEDPPPNQNAFEAITPITLNYLLKQTKILKMEKIGIKAKPVMNMNPTEMVDINIKDDYRVLLEKYENNKLNIEEYVVDEKISEEDSEDKISSDKSDEEEQPEEWKSTQLPARQSSVPEWYSSNGDQVKSKPEPTDPTYLKYIKLQRIAEQPTKHKKIIENIEDNKNEPPLWSLPKNDFITWKNLIMQKVEQQQINLDINKDKVEDFVDIKDSIKAGIIAPSNANPRVFTKEEKQELLSFKNFINVSPLMKLIMLEDYVRLEKAAIEQMTPEQLNEMSEDDCTVQEKFKLLENFKDELKGYILLRLQDESNDTEQLQKDIDLLKLSDDEDMSDLDDLYSSDDDDDEQNSASDSEQDEESSYVSDEMANKMDVDKV</sequence>
<name>A0A8K0CYX1_IGNLU</name>
<feature type="compositionally biased region" description="Polar residues" evidence="1">
    <location>
        <begin position="173"/>
        <end position="193"/>
    </location>
</feature>
<dbReference type="Pfam" id="PF10419">
    <property type="entry name" value="TFIIIC_sub6"/>
    <property type="match status" value="1"/>
</dbReference>
<keyword evidence="4" id="KW-1185">Reference proteome</keyword>
<gene>
    <name evidence="3" type="ORF">ILUMI_12274</name>
</gene>
<evidence type="ECO:0000259" key="2">
    <source>
        <dbReference type="Pfam" id="PF10419"/>
    </source>
</evidence>
<feature type="region of interest" description="Disordered" evidence="1">
    <location>
        <begin position="397"/>
        <end position="441"/>
    </location>
</feature>
<feature type="compositionally biased region" description="Basic and acidic residues" evidence="1">
    <location>
        <begin position="432"/>
        <end position="441"/>
    </location>
</feature>
<evidence type="ECO:0000313" key="3">
    <source>
        <dbReference type="EMBL" id="KAF2893897.1"/>
    </source>
</evidence>
<accession>A0A8K0CYX1</accession>
<dbReference type="EMBL" id="VTPC01007561">
    <property type="protein sequence ID" value="KAF2893897.1"/>
    <property type="molecule type" value="Genomic_DNA"/>
</dbReference>
<dbReference type="InterPro" id="IPR042771">
    <property type="entry name" value="GTF3C6-like"/>
</dbReference>
<dbReference type="InterPro" id="IPR019481">
    <property type="entry name" value="TFIIIC_triple_barrel"/>
</dbReference>
<comment type="caution">
    <text evidence="3">The sequence shown here is derived from an EMBL/GenBank/DDBJ whole genome shotgun (WGS) entry which is preliminary data.</text>
</comment>
<dbReference type="AlphaFoldDB" id="A0A8K0CYX1"/>
<feature type="region of interest" description="Disordered" evidence="1">
    <location>
        <begin position="148"/>
        <end position="201"/>
    </location>
</feature>
<dbReference type="GO" id="GO:0000127">
    <property type="term" value="C:transcription factor TFIIIC complex"/>
    <property type="evidence" value="ECO:0007669"/>
    <property type="project" value="TreeGrafter"/>
</dbReference>
<proteinExistence type="predicted"/>
<dbReference type="Proteomes" id="UP000801492">
    <property type="component" value="Unassembled WGS sequence"/>
</dbReference>